<proteinExistence type="inferred from homology"/>
<dbReference type="GO" id="GO:0006352">
    <property type="term" value="P:DNA-templated transcription initiation"/>
    <property type="evidence" value="ECO:0007669"/>
    <property type="project" value="InterPro"/>
</dbReference>
<dbReference type="Gene3D" id="1.10.1740.10">
    <property type="match status" value="1"/>
</dbReference>
<feature type="domain" description="RNA polymerase sigma-70 region 2" evidence="6">
    <location>
        <begin position="17"/>
        <end position="83"/>
    </location>
</feature>
<dbReference type="GO" id="GO:0003677">
    <property type="term" value="F:DNA binding"/>
    <property type="evidence" value="ECO:0007669"/>
    <property type="project" value="UniProtKB-KW"/>
</dbReference>
<dbReference type="InterPro" id="IPR007627">
    <property type="entry name" value="RNA_pol_sigma70_r2"/>
</dbReference>
<dbReference type="InterPro" id="IPR013249">
    <property type="entry name" value="RNA_pol_sigma70_r4_t2"/>
</dbReference>
<evidence type="ECO:0000256" key="3">
    <source>
        <dbReference type="ARBA" id="ARBA00023082"/>
    </source>
</evidence>
<comment type="similarity">
    <text evidence="1">Belongs to the sigma-70 factor family. ECF subfamily.</text>
</comment>
<evidence type="ECO:0000256" key="4">
    <source>
        <dbReference type="ARBA" id="ARBA00023125"/>
    </source>
</evidence>
<dbReference type="SUPFAM" id="SSF88946">
    <property type="entry name" value="Sigma2 domain of RNA polymerase sigma factors"/>
    <property type="match status" value="1"/>
</dbReference>
<dbReference type="GO" id="GO:0016987">
    <property type="term" value="F:sigma factor activity"/>
    <property type="evidence" value="ECO:0007669"/>
    <property type="project" value="UniProtKB-KW"/>
</dbReference>
<dbReference type="OrthoDB" id="9803203at2"/>
<dbReference type="PANTHER" id="PTHR43133">
    <property type="entry name" value="RNA POLYMERASE ECF-TYPE SIGMA FACTO"/>
    <property type="match status" value="1"/>
</dbReference>
<evidence type="ECO:0000259" key="6">
    <source>
        <dbReference type="Pfam" id="PF04542"/>
    </source>
</evidence>
<evidence type="ECO:0000256" key="5">
    <source>
        <dbReference type="ARBA" id="ARBA00023163"/>
    </source>
</evidence>
<keyword evidence="9" id="KW-1185">Reference proteome</keyword>
<protein>
    <submittedName>
        <fullName evidence="8">RNA polymerase sigma factor (Sigma-70 family)</fullName>
    </submittedName>
</protein>
<accession>A0A4Q8AGR7</accession>
<dbReference type="SUPFAM" id="SSF88659">
    <property type="entry name" value="Sigma3 and sigma4 domains of RNA polymerase sigma factors"/>
    <property type="match status" value="1"/>
</dbReference>
<keyword evidence="3" id="KW-0731">Sigma factor</keyword>
<evidence type="ECO:0000313" key="9">
    <source>
        <dbReference type="Proteomes" id="UP000292685"/>
    </source>
</evidence>
<keyword evidence="2" id="KW-0805">Transcription regulation</keyword>
<name>A0A4Q8AGR7_9MICC</name>
<evidence type="ECO:0000256" key="1">
    <source>
        <dbReference type="ARBA" id="ARBA00010641"/>
    </source>
</evidence>
<evidence type="ECO:0000313" key="8">
    <source>
        <dbReference type="EMBL" id="RZU63518.1"/>
    </source>
</evidence>
<dbReference type="EMBL" id="SHLA01000001">
    <property type="protein sequence ID" value="RZU63518.1"/>
    <property type="molecule type" value="Genomic_DNA"/>
</dbReference>
<dbReference type="InterPro" id="IPR036388">
    <property type="entry name" value="WH-like_DNA-bd_sf"/>
</dbReference>
<comment type="caution">
    <text evidence="8">The sequence shown here is derived from an EMBL/GenBank/DDBJ whole genome shotgun (WGS) entry which is preliminary data.</text>
</comment>
<dbReference type="InterPro" id="IPR014284">
    <property type="entry name" value="RNA_pol_sigma-70_dom"/>
</dbReference>
<reference evidence="8 9" key="1">
    <citation type="submission" date="2019-02" db="EMBL/GenBank/DDBJ databases">
        <title>Sequencing the genomes of 1000 actinobacteria strains.</title>
        <authorList>
            <person name="Klenk H.-P."/>
        </authorList>
    </citation>
    <scope>NUCLEOTIDE SEQUENCE [LARGE SCALE GENOMIC DNA]</scope>
    <source>
        <strain evidence="8 9">DSM 17364</strain>
    </source>
</reference>
<dbReference type="InterPro" id="IPR013324">
    <property type="entry name" value="RNA_pol_sigma_r3/r4-like"/>
</dbReference>
<dbReference type="NCBIfam" id="TIGR02937">
    <property type="entry name" value="sigma70-ECF"/>
    <property type="match status" value="1"/>
</dbReference>
<dbReference type="AlphaFoldDB" id="A0A4Q8AGR7"/>
<dbReference type="Pfam" id="PF08281">
    <property type="entry name" value="Sigma70_r4_2"/>
    <property type="match status" value="1"/>
</dbReference>
<keyword evidence="4" id="KW-0238">DNA-binding</keyword>
<dbReference type="InterPro" id="IPR039425">
    <property type="entry name" value="RNA_pol_sigma-70-like"/>
</dbReference>
<sequence length="171" mass="18651">MKRTPPREPLPPFEHVVEQHGVAVLRLCRALVGSHDADDVWQETFLAALRAYAVMEPPANFEAWLVRIARNKAVDHLRAAGRRPVPVAILEYDDGELPGAQGSGAEEDVWDEVARLPEKQRKVIAYRYLGGLSYAQIAEVLGGSAAAARRASADGMANLRKSELTAGRTTA</sequence>
<evidence type="ECO:0000256" key="2">
    <source>
        <dbReference type="ARBA" id="ARBA00023015"/>
    </source>
</evidence>
<feature type="domain" description="RNA polymerase sigma factor 70 region 4 type 2" evidence="7">
    <location>
        <begin position="109"/>
        <end position="151"/>
    </location>
</feature>
<gene>
    <name evidence="8" type="ORF">EV380_3139</name>
</gene>
<dbReference type="InterPro" id="IPR013325">
    <property type="entry name" value="RNA_pol_sigma_r2"/>
</dbReference>
<dbReference type="Gene3D" id="1.10.10.10">
    <property type="entry name" value="Winged helix-like DNA-binding domain superfamily/Winged helix DNA-binding domain"/>
    <property type="match status" value="1"/>
</dbReference>
<dbReference type="PANTHER" id="PTHR43133:SF8">
    <property type="entry name" value="RNA POLYMERASE SIGMA FACTOR HI_1459-RELATED"/>
    <property type="match status" value="1"/>
</dbReference>
<keyword evidence="5" id="KW-0804">Transcription</keyword>
<dbReference type="RefSeq" id="WP_130451872.1">
    <property type="nucleotide sequence ID" value="NZ_SHLA01000001.1"/>
</dbReference>
<evidence type="ECO:0000259" key="7">
    <source>
        <dbReference type="Pfam" id="PF08281"/>
    </source>
</evidence>
<dbReference type="Pfam" id="PF04542">
    <property type="entry name" value="Sigma70_r2"/>
    <property type="match status" value="1"/>
</dbReference>
<organism evidence="8 9">
    <name type="scientific">Zhihengliuella halotolerans</name>
    <dbReference type="NCBI Taxonomy" id="370736"/>
    <lineage>
        <taxon>Bacteria</taxon>
        <taxon>Bacillati</taxon>
        <taxon>Actinomycetota</taxon>
        <taxon>Actinomycetes</taxon>
        <taxon>Micrococcales</taxon>
        <taxon>Micrococcaceae</taxon>
        <taxon>Zhihengliuella</taxon>
    </lineage>
</organism>
<dbReference type="Proteomes" id="UP000292685">
    <property type="component" value="Unassembled WGS sequence"/>
</dbReference>